<protein>
    <submittedName>
        <fullName evidence="1">Uncharacterized protein</fullName>
    </submittedName>
</protein>
<keyword evidence="2" id="KW-1185">Reference proteome</keyword>
<sequence>MAQNTDLADSQREIPTMNCLNSLATCQHNWVSIGPEYFKAAEYFYRLVNKEKEEMDWDFICSDLTKYRSCTTISVNRTSDIKMYSVATFMAWVRHEIKTVHQGCPTLKWAQKRKGAKVLKKPAAESSLAEAYQKVRGLYEDCTKYIDLPHKPLKPSGSQ</sequence>
<dbReference type="Proteomes" id="UP000812966">
    <property type="component" value="Unassembled WGS sequence"/>
</dbReference>
<dbReference type="AlphaFoldDB" id="A0A8K0JMS5"/>
<name>A0A8K0JMS5_9TREE</name>
<proteinExistence type="predicted"/>
<accession>A0A8K0JMS5</accession>
<organism evidence="1 2">
    <name type="scientific">Filobasidium floriforme</name>
    <dbReference type="NCBI Taxonomy" id="5210"/>
    <lineage>
        <taxon>Eukaryota</taxon>
        <taxon>Fungi</taxon>
        <taxon>Dikarya</taxon>
        <taxon>Basidiomycota</taxon>
        <taxon>Agaricomycotina</taxon>
        <taxon>Tremellomycetes</taxon>
        <taxon>Filobasidiales</taxon>
        <taxon>Filobasidiaceae</taxon>
        <taxon>Filobasidium</taxon>
    </lineage>
</organism>
<evidence type="ECO:0000313" key="2">
    <source>
        <dbReference type="Proteomes" id="UP000812966"/>
    </source>
</evidence>
<comment type="caution">
    <text evidence="1">The sequence shown here is derived from an EMBL/GenBank/DDBJ whole genome shotgun (WGS) entry which is preliminary data.</text>
</comment>
<dbReference type="EMBL" id="JABELV010000126">
    <property type="protein sequence ID" value="KAG7530163.1"/>
    <property type="molecule type" value="Genomic_DNA"/>
</dbReference>
<evidence type="ECO:0000313" key="1">
    <source>
        <dbReference type="EMBL" id="KAG7530163.1"/>
    </source>
</evidence>
<gene>
    <name evidence="1" type="ORF">FFLO_05211</name>
</gene>
<reference evidence="1" key="1">
    <citation type="submission" date="2020-04" db="EMBL/GenBank/DDBJ databases">
        <title>Analysis of mating type loci in Filobasidium floriforme.</title>
        <authorList>
            <person name="Nowrousian M."/>
        </authorList>
    </citation>
    <scope>NUCLEOTIDE SEQUENCE</scope>
    <source>
        <strain evidence="1">CBS 6242</strain>
    </source>
</reference>